<gene>
    <name evidence="2" type="ORF">XBFM1_1600001</name>
</gene>
<evidence type="ECO:0000256" key="1">
    <source>
        <dbReference type="ARBA" id="ARBA00022723"/>
    </source>
</evidence>
<reference evidence="2" key="1">
    <citation type="submission" date="2013-07" db="EMBL/GenBank/DDBJ databases">
        <title>Sub-species coevolution in mutualistic symbiosis.</title>
        <authorList>
            <person name="Murfin K."/>
            <person name="Klassen J."/>
            <person name="Lee M."/>
            <person name="Forst S."/>
            <person name="Stock P."/>
            <person name="Goodrich-Blair H."/>
        </authorList>
    </citation>
    <scope>NUCLEOTIDE SEQUENCE [LARGE SCALE GENOMIC DNA]</scope>
    <source>
        <strain evidence="2">Feltiae Moldova</strain>
    </source>
</reference>
<evidence type="ECO:0000313" key="2">
    <source>
        <dbReference type="EMBL" id="CDH00398.1"/>
    </source>
</evidence>
<dbReference type="SUPFAM" id="SSF57802">
    <property type="entry name" value="Rubredoxin-like"/>
    <property type="match status" value="1"/>
</dbReference>
<keyword evidence="1" id="KW-0479">Metal-binding</keyword>
<dbReference type="PROSITE" id="PS00202">
    <property type="entry name" value="RUBREDOXIN"/>
    <property type="match status" value="1"/>
</dbReference>
<proteinExistence type="predicted"/>
<sequence>MINKKMKCVIRFSKEIYKCPQNGDEYQYSEVENDWKCPHCGNSISIYAEEHDTKNRGVFIRKRADEVGKGELVKPNGMLLNQNYMVLGVTELKNGKLGIGLKQYTQIKLDPNDCVTCRVGGW</sequence>
<protein>
    <recommendedName>
        <fullName evidence="3">Rubredoxin-like domain-containing protein</fullName>
    </recommendedName>
</protein>
<name>A0A077NPR9_XENBV</name>
<dbReference type="GO" id="GO:0046872">
    <property type="term" value="F:metal ion binding"/>
    <property type="evidence" value="ECO:0007669"/>
    <property type="project" value="UniProtKB-KW"/>
</dbReference>
<dbReference type="HOGENOM" id="CLU_165480_0_0_6"/>
<dbReference type="RefSeq" id="WP_038223396.1">
    <property type="nucleotide sequence ID" value="NZ_CAWLWD010000142.1"/>
</dbReference>
<dbReference type="EMBL" id="CBSV010000069">
    <property type="protein sequence ID" value="CDH00398.1"/>
    <property type="molecule type" value="Genomic_DNA"/>
</dbReference>
<organism evidence="2">
    <name type="scientific">Xenorhabdus bovienii str. feltiae Moldova</name>
    <dbReference type="NCBI Taxonomy" id="1398200"/>
    <lineage>
        <taxon>Bacteria</taxon>
        <taxon>Pseudomonadati</taxon>
        <taxon>Pseudomonadota</taxon>
        <taxon>Gammaproteobacteria</taxon>
        <taxon>Enterobacterales</taxon>
        <taxon>Morganellaceae</taxon>
        <taxon>Xenorhabdus</taxon>
    </lineage>
</organism>
<evidence type="ECO:0008006" key="3">
    <source>
        <dbReference type="Google" id="ProtNLM"/>
    </source>
</evidence>
<accession>A0A077NPR9</accession>
<dbReference type="InterPro" id="IPR018527">
    <property type="entry name" value="Rubredoxin_Fe_BS"/>
</dbReference>
<dbReference type="AlphaFoldDB" id="A0A077NPR9"/>
<dbReference type="Proteomes" id="UP000028487">
    <property type="component" value="Unassembled WGS sequence"/>
</dbReference>
<comment type="caution">
    <text evidence="2">The sequence shown here is derived from an EMBL/GenBank/DDBJ whole genome shotgun (WGS) entry which is preliminary data.</text>
</comment>